<evidence type="ECO:0000256" key="1">
    <source>
        <dbReference type="PIRNR" id="PIRNR006221"/>
    </source>
</evidence>
<proteinExistence type="inferred from homology"/>
<gene>
    <name evidence="2" type="ORF">GCM10009765_29980</name>
</gene>
<keyword evidence="1" id="KW-0808">Transferase</keyword>
<comment type="caution">
    <text evidence="2">The sequence shown here is derived from an EMBL/GenBank/DDBJ whole genome shotgun (WGS) entry which is preliminary data.</text>
</comment>
<evidence type="ECO:0000313" key="2">
    <source>
        <dbReference type="EMBL" id="GAA1678738.1"/>
    </source>
</evidence>
<dbReference type="PIRSF" id="PIRSF006221">
    <property type="entry name" value="Ketosamine-3-kinase"/>
    <property type="match status" value="1"/>
</dbReference>
<dbReference type="Gene3D" id="3.30.200.20">
    <property type="entry name" value="Phosphorylase Kinase, domain 1"/>
    <property type="match status" value="1"/>
</dbReference>
<protein>
    <submittedName>
        <fullName evidence="2">Fructosamine kinase family protein</fullName>
    </submittedName>
</protein>
<dbReference type="RefSeq" id="WP_279579903.1">
    <property type="nucleotide sequence ID" value="NZ_BAAANY010000009.1"/>
</dbReference>
<name>A0ABP4SX92_9ACTN</name>
<dbReference type="InterPro" id="IPR011009">
    <property type="entry name" value="Kinase-like_dom_sf"/>
</dbReference>
<dbReference type="InterPro" id="IPR016477">
    <property type="entry name" value="Fructo-/Ketosamine-3-kinase"/>
</dbReference>
<dbReference type="GO" id="GO:0016301">
    <property type="term" value="F:kinase activity"/>
    <property type="evidence" value="ECO:0007669"/>
    <property type="project" value="UniProtKB-KW"/>
</dbReference>
<dbReference type="Gene3D" id="1.20.1270.240">
    <property type="match status" value="1"/>
</dbReference>
<dbReference type="PANTHER" id="PTHR12149:SF8">
    <property type="entry name" value="PROTEIN-RIBULOSAMINE 3-KINASE"/>
    <property type="match status" value="1"/>
</dbReference>
<accession>A0ABP4SX92</accession>
<reference evidence="3" key="1">
    <citation type="journal article" date="2019" name="Int. J. Syst. Evol. Microbiol.">
        <title>The Global Catalogue of Microorganisms (GCM) 10K type strain sequencing project: providing services to taxonomists for standard genome sequencing and annotation.</title>
        <authorList>
            <consortium name="The Broad Institute Genomics Platform"/>
            <consortium name="The Broad Institute Genome Sequencing Center for Infectious Disease"/>
            <person name="Wu L."/>
            <person name="Ma J."/>
        </authorList>
    </citation>
    <scope>NUCLEOTIDE SEQUENCE [LARGE SCALE GENOMIC DNA]</scope>
    <source>
        <strain evidence="3">JCM 14718</strain>
    </source>
</reference>
<sequence length="292" mass="31414">MEGGIDLAYVRAHGGTLSRLIEHQRIRMTPVPGGDICVAQRLTLDDGADLFAKTLENAPPGLFAAEAAGLRWLAEPRAVPVPEVIAVADDLLVLEWIPPGRPTAESAATFGRQLAQLHAAGADSFGAPWPGYVGSLPVSNEPADDWPTFYAQRRIQPALRLAVDRHRIGPADVASVEKLLDRLAEVAGPAEPPARIHGDLWAGNVHCGQDGTIWLIDPAAYGGHRETDLAMLTLFSPPHLDRVLSAYAEQRPLADGWRDRLALHQIHPLVVHAALFGGGYGARAGEHARLYL</sequence>
<evidence type="ECO:0000313" key="3">
    <source>
        <dbReference type="Proteomes" id="UP001500618"/>
    </source>
</evidence>
<comment type="similarity">
    <text evidence="1">Belongs to the fructosamine kinase family.</text>
</comment>
<dbReference type="EMBL" id="BAAANY010000009">
    <property type="protein sequence ID" value="GAA1678738.1"/>
    <property type="molecule type" value="Genomic_DNA"/>
</dbReference>
<organism evidence="2 3">
    <name type="scientific">Fodinicola feengrottensis</name>
    <dbReference type="NCBI Taxonomy" id="435914"/>
    <lineage>
        <taxon>Bacteria</taxon>
        <taxon>Bacillati</taxon>
        <taxon>Actinomycetota</taxon>
        <taxon>Actinomycetes</taxon>
        <taxon>Mycobacteriales</taxon>
        <taxon>Fodinicola</taxon>
    </lineage>
</organism>
<dbReference type="Proteomes" id="UP001500618">
    <property type="component" value="Unassembled WGS sequence"/>
</dbReference>
<keyword evidence="3" id="KW-1185">Reference proteome</keyword>
<dbReference type="Pfam" id="PF03881">
    <property type="entry name" value="Fructosamin_kin"/>
    <property type="match status" value="1"/>
</dbReference>
<dbReference type="Gene3D" id="1.10.510.10">
    <property type="entry name" value="Transferase(Phosphotransferase) domain 1"/>
    <property type="match status" value="1"/>
</dbReference>
<keyword evidence="1 2" id="KW-0418">Kinase</keyword>
<dbReference type="PANTHER" id="PTHR12149">
    <property type="entry name" value="FRUCTOSAMINE 3 KINASE-RELATED PROTEIN"/>
    <property type="match status" value="1"/>
</dbReference>
<dbReference type="SUPFAM" id="SSF56112">
    <property type="entry name" value="Protein kinase-like (PK-like)"/>
    <property type="match status" value="1"/>
</dbReference>